<dbReference type="EMBL" id="SLWS01000002">
    <property type="protein sequence ID" value="TCO62886.1"/>
    <property type="molecule type" value="Genomic_DNA"/>
</dbReference>
<evidence type="ECO:0000313" key="1">
    <source>
        <dbReference type="EMBL" id="TCO62886.1"/>
    </source>
</evidence>
<proteinExistence type="predicted"/>
<dbReference type="RefSeq" id="WP_132114986.1">
    <property type="nucleotide sequence ID" value="NZ_SLWS01000002.1"/>
</dbReference>
<dbReference type="Pfam" id="PF09344">
    <property type="entry name" value="Cas_CT1975"/>
    <property type="match status" value="1"/>
</dbReference>
<dbReference type="InterPro" id="IPR010148">
    <property type="entry name" value="CRISPR-assoc_prot_CT1975"/>
</dbReference>
<sequence length="373" mass="40674">MIIELHLLQSFPVSNLNRDDTGQPKTATFGGHLRGRISSQSLKRSARMLFQQYGLDTSEVGVRTKRLLDNVVDSLVREGRDRDQARVVATAALQQLGFGLDAAKGLTQYLLYVSGEAVGHLTGYCQRDWDTLTAFAAAKTNAQQAKVKVDKTRQADARRILDASRAADIALFGRMIADNKDLNVDAASQVAHAVSTHVVVTEFDFYTAVDDLKPHDESGADMIGTIDFNTACYYRYANVDTTQLAHNLPGDTDLVQRTTKAWLHAFINAVPGGKQNSMAARTMPDTLLGVVRERGAWNLANAFLKPVIDNDLMAGSTRRLMDHFTKLTGFYGTSQIHTATAASVSGDLPEHDGVRIVRSVDEFASAVLSSAEA</sequence>
<dbReference type="Proteomes" id="UP000295680">
    <property type="component" value="Unassembled WGS sequence"/>
</dbReference>
<evidence type="ECO:0000313" key="2">
    <source>
        <dbReference type="Proteomes" id="UP000295680"/>
    </source>
</evidence>
<protein>
    <submittedName>
        <fullName evidence="1">CRISPR system Cascade subunit CasC</fullName>
    </submittedName>
</protein>
<dbReference type="AlphaFoldDB" id="A0A4R2JZM0"/>
<comment type="caution">
    <text evidence="1">The sequence shown here is derived from an EMBL/GenBank/DDBJ whole genome shotgun (WGS) entry which is preliminary data.</text>
</comment>
<reference evidence="1 2" key="1">
    <citation type="submission" date="2019-03" db="EMBL/GenBank/DDBJ databases">
        <title>Genomic Encyclopedia of Type Strains, Phase IV (KMG-IV): sequencing the most valuable type-strain genomes for metagenomic binning, comparative biology and taxonomic classification.</title>
        <authorList>
            <person name="Goeker M."/>
        </authorList>
    </citation>
    <scope>NUCLEOTIDE SEQUENCE [LARGE SCALE GENOMIC DNA]</scope>
    <source>
        <strain evidence="1 2">DSM 45934</strain>
    </source>
</reference>
<organism evidence="1 2">
    <name type="scientific">Actinocrispum wychmicini</name>
    <dbReference type="NCBI Taxonomy" id="1213861"/>
    <lineage>
        <taxon>Bacteria</taxon>
        <taxon>Bacillati</taxon>
        <taxon>Actinomycetota</taxon>
        <taxon>Actinomycetes</taxon>
        <taxon>Pseudonocardiales</taxon>
        <taxon>Pseudonocardiaceae</taxon>
        <taxon>Actinocrispum</taxon>
    </lineage>
</organism>
<accession>A0A4R2JZM0</accession>
<dbReference type="NCBIfam" id="TIGR01869">
    <property type="entry name" value="casC_Cse4"/>
    <property type="match status" value="1"/>
</dbReference>
<gene>
    <name evidence="1" type="ORF">EV192_1021026</name>
</gene>
<name>A0A4R2JZM0_9PSEU</name>
<dbReference type="OrthoDB" id="5291250at2"/>
<keyword evidence="2" id="KW-1185">Reference proteome</keyword>